<organism evidence="1 2">
    <name type="scientific">Conger conger</name>
    <name type="common">Conger eel</name>
    <name type="synonym">Muraena conger</name>
    <dbReference type="NCBI Taxonomy" id="82655"/>
    <lineage>
        <taxon>Eukaryota</taxon>
        <taxon>Metazoa</taxon>
        <taxon>Chordata</taxon>
        <taxon>Craniata</taxon>
        <taxon>Vertebrata</taxon>
        <taxon>Euteleostomi</taxon>
        <taxon>Actinopterygii</taxon>
        <taxon>Neopterygii</taxon>
        <taxon>Teleostei</taxon>
        <taxon>Anguilliformes</taxon>
        <taxon>Congridae</taxon>
        <taxon>Conger</taxon>
    </lineage>
</organism>
<dbReference type="Proteomes" id="UP001152803">
    <property type="component" value="Unassembled WGS sequence"/>
</dbReference>
<name>A0A9Q1HYF4_CONCO</name>
<protein>
    <submittedName>
        <fullName evidence="1">Uncharacterized protein</fullName>
    </submittedName>
</protein>
<gene>
    <name evidence="1" type="ORF">COCON_G00124370</name>
</gene>
<evidence type="ECO:0000313" key="1">
    <source>
        <dbReference type="EMBL" id="KAJ8269830.1"/>
    </source>
</evidence>
<comment type="caution">
    <text evidence="1">The sequence shown here is derived from an EMBL/GenBank/DDBJ whole genome shotgun (WGS) entry which is preliminary data.</text>
</comment>
<keyword evidence="2" id="KW-1185">Reference proteome</keyword>
<sequence>MLSEHYVFFAGLSGAATAPDRDAAPVSVFTDDDLQAKQHAKPLTAQAHLSPRPVGAFSKKKIYRCISSSILQFIPRAYWCHFFKEHGVPHPATQSSPLQAC</sequence>
<accession>A0A9Q1HYF4</accession>
<evidence type="ECO:0000313" key="2">
    <source>
        <dbReference type="Proteomes" id="UP001152803"/>
    </source>
</evidence>
<reference evidence="1" key="1">
    <citation type="journal article" date="2023" name="Science">
        <title>Genome structures resolve the early diversification of teleost fishes.</title>
        <authorList>
            <person name="Parey E."/>
            <person name="Louis A."/>
            <person name="Montfort J."/>
            <person name="Bouchez O."/>
            <person name="Roques C."/>
            <person name="Iampietro C."/>
            <person name="Lluch J."/>
            <person name="Castinel A."/>
            <person name="Donnadieu C."/>
            <person name="Desvignes T."/>
            <person name="Floi Bucao C."/>
            <person name="Jouanno E."/>
            <person name="Wen M."/>
            <person name="Mejri S."/>
            <person name="Dirks R."/>
            <person name="Jansen H."/>
            <person name="Henkel C."/>
            <person name="Chen W.J."/>
            <person name="Zahm M."/>
            <person name="Cabau C."/>
            <person name="Klopp C."/>
            <person name="Thompson A.W."/>
            <person name="Robinson-Rechavi M."/>
            <person name="Braasch I."/>
            <person name="Lecointre G."/>
            <person name="Bobe J."/>
            <person name="Postlethwait J.H."/>
            <person name="Berthelot C."/>
            <person name="Roest Crollius H."/>
            <person name="Guiguen Y."/>
        </authorList>
    </citation>
    <scope>NUCLEOTIDE SEQUENCE</scope>
    <source>
        <strain evidence="1">Concon-B</strain>
    </source>
</reference>
<dbReference type="AlphaFoldDB" id="A0A9Q1HYF4"/>
<dbReference type="EMBL" id="JAFJMO010000008">
    <property type="protein sequence ID" value="KAJ8269830.1"/>
    <property type="molecule type" value="Genomic_DNA"/>
</dbReference>
<proteinExistence type="predicted"/>